<keyword evidence="7" id="KW-0472">Membrane</keyword>
<dbReference type="Gene3D" id="3.40.50.300">
    <property type="entry name" value="P-loop containing nucleotide triphosphate hydrolases"/>
    <property type="match status" value="1"/>
</dbReference>
<sequence length="186" mass="20775">ILINNKSVRIRSPLDAVKNGISLIPEDRKKDALILILELYKNITLPSLAQFSGKGILLTGKEFDITQYFIKKLDIKTSGVNQIMKYLSGGNQQKAAISKWLQTEPKVLIMDEPTQGIDVKAKVEIYTIMRNLAKSGACVIFVSSEVSEIVKVSDRILVLSQGRISGEFKHGVSQEEIMRTILKEDK</sequence>
<dbReference type="InterPro" id="IPR027417">
    <property type="entry name" value="P-loop_NTPase"/>
</dbReference>
<feature type="domain" description="ABC transporter" evidence="8">
    <location>
        <begin position="3"/>
        <end position="186"/>
    </location>
</feature>
<dbReference type="InterPro" id="IPR003439">
    <property type="entry name" value="ABC_transporter-like_ATP-bd"/>
</dbReference>
<dbReference type="CDD" id="cd03215">
    <property type="entry name" value="ABC_Carb_Monos_II"/>
    <property type="match status" value="1"/>
</dbReference>
<feature type="non-terminal residue" evidence="9">
    <location>
        <position position="1"/>
    </location>
</feature>
<gene>
    <name evidence="9" type="ORF">S03H2_40057</name>
</gene>
<evidence type="ECO:0000256" key="6">
    <source>
        <dbReference type="ARBA" id="ARBA00022967"/>
    </source>
</evidence>
<keyword evidence="4" id="KW-0547">Nucleotide-binding</keyword>
<organism evidence="9">
    <name type="scientific">marine sediment metagenome</name>
    <dbReference type="NCBI Taxonomy" id="412755"/>
    <lineage>
        <taxon>unclassified sequences</taxon>
        <taxon>metagenomes</taxon>
        <taxon>ecological metagenomes</taxon>
    </lineage>
</organism>
<evidence type="ECO:0000256" key="1">
    <source>
        <dbReference type="ARBA" id="ARBA00022448"/>
    </source>
</evidence>
<dbReference type="GO" id="GO:0005524">
    <property type="term" value="F:ATP binding"/>
    <property type="evidence" value="ECO:0007669"/>
    <property type="project" value="UniProtKB-KW"/>
</dbReference>
<dbReference type="InterPro" id="IPR050107">
    <property type="entry name" value="ABC_carbohydrate_import_ATPase"/>
</dbReference>
<evidence type="ECO:0000259" key="8">
    <source>
        <dbReference type="PROSITE" id="PS50893"/>
    </source>
</evidence>
<reference evidence="9" key="1">
    <citation type="journal article" date="2014" name="Front. Microbiol.">
        <title>High frequency of phylogenetically diverse reductive dehalogenase-homologous genes in deep subseafloor sedimentary metagenomes.</title>
        <authorList>
            <person name="Kawai M."/>
            <person name="Futagami T."/>
            <person name="Toyoda A."/>
            <person name="Takaki Y."/>
            <person name="Nishi S."/>
            <person name="Hori S."/>
            <person name="Arai W."/>
            <person name="Tsubouchi T."/>
            <person name="Morono Y."/>
            <person name="Uchiyama I."/>
            <person name="Ito T."/>
            <person name="Fujiyama A."/>
            <person name="Inagaki F."/>
            <person name="Takami H."/>
        </authorList>
    </citation>
    <scope>NUCLEOTIDE SEQUENCE</scope>
    <source>
        <strain evidence="9">Expedition CK06-06</strain>
    </source>
</reference>
<name>X1HIC2_9ZZZZ</name>
<dbReference type="PROSITE" id="PS00211">
    <property type="entry name" value="ABC_TRANSPORTER_1"/>
    <property type="match status" value="1"/>
</dbReference>
<dbReference type="GO" id="GO:0016887">
    <property type="term" value="F:ATP hydrolysis activity"/>
    <property type="evidence" value="ECO:0007669"/>
    <property type="project" value="InterPro"/>
</dbReference>
<evidence type="ECO:0000256" key="7">
    <source>
        <dbReference type="ARBA" id="ARBA00023136"/>
    </source>
</evidence>
<evidence type="ECO:0000256" key="5">
    <source>
        <dbReference type="ARBA" id="ARBA00022840"/>
    </source>
</evidence>
<keyword evidence="5" id="KW-0067">ATP-binding</keyword>
<keyword evidence="3" id="KW-0677">Repeat</keyword>
<protein>
    <recommendedName>
        <fullName evidence="8">ABC transporter domain-containing protein</fullName>
    </recommendedName>
</protein>
<dbReference type="AlphaFoldDB" id="X1HIC2"/>
<dbReference type="InterPro" id="IPR017871">
    <property type="entry name" value="ABC_transporter-like_CS"/>
</dbReference>
<keyword evidence="1" id="KW-0813">Transport</keyword>
<dbReference type="EMBL" id="BARU01024806">
    <property type="protein sequence ID" value="GAH53564.1"/>
    <property type="molecule type" value="Genomic_DNA"/>
</dbReference>
<keyword evidence="6" id="KW-1278">Translocase</keyword>
<dbReference type="SUPFAM" id="SSF52540">
    <property type="entry name" value="P-loop containing nucleoside triphosphate hydrolases"/>
    <property type="match status" value="1"/>
</dbReference>
<evidence type="ECO:0000256" key="4">
    <source>
        <dbReference type="ARBA" id="ARBA00022741"/>
    </source>
</evidence>
<keyword evidence="2" id="KW-1003">Cell membrane</keyword>
<evidence type="ECO:0000256" key="3">
    <source>
        <dbReference type="ARBA" id="ARBA00022737"/>
    </source>
</evidence>
<evidence type="ECO:0000256" key="2">
    <source>
        <dbReference type="ARBA" id="ARBA00022475"/>
    </source>
</evidence>
<evidence type="ECO:0000313" key="9">
    <source>
        <dbReference type="EMBL" id="GAH53564.1"/>
    </source>
</evidence>
<dbReference type="PROSITE" id="PS50893">
    <property type="entry name" value="ABC_TRANSPORTER_2"/>
    <property type="match status" value="1"/>
</dbReference>
<dbReference type="PANTHER" id="PTHR43790:SF3">
    <property type="entry name" value="D-ALLOSE IMPORT ATP-BINDING PROTEIN ALSA-RELATED"/>
    <property type="match status" value="1"/>
</dbReference>
<proteinExistence type="predicted"/>
<dbReference type="Pfam" id="PF00005">
    <property type="entry name" value="ABC_tran"/>
    <property type="match status" value="1"/>
</dbReference>
<comment type="caution">
    <text evidence="9">The sequence shown here is derived from an EMBL/GenBank/DDBJ whole genome shotgun (WGS) entry which is preliminary data.</text>
</comment>
<dbReference type="PANTHER" id="PTHR43790">
    <property type="entry name" value="CARBOHYDRATE TRANSPORT ATP-BINDING PROTEIN MG119-RELATED"/>
    <property type="match status" value="1"/>
</dbReference>
<accession>X1HIC2</accession>